<proteinExistence type="predicted"/>
<evidence type="ECO:0000313" key="6">
    <source>
        <dbReference type="Proteomes" id="UP000573327"/>
    </source>
</evidence>
<dbReference type="GO" id="GO:0003677">
    <property type="term" value="F:DNA binding"/>
    <property type="evidence" value="ECO:0007669"/>
    <property type="project" value="UniProtKB-KW"/>
</dbReference>
<reference evidence="5 6" key="1">
    <citation type="submission" date="2020-08" db="EMBL/GenBank/DDBJ databases">
        <title>Sequencing the genomes of 1000 actinobacteria strains.</title>
        <authorList>
            <person name="Klenk H.-P."/>
        </authorList>
    </citation>
    <scope>NUCLEOTIDE SEQUENCE [LARGE SCALE GENOMIC DNA]</scope>
    <source>
        <strain evidence="5 6">DSM 44786</strain>
    </source>
</reference>
<organism evidence="5 6">
    <name type="scientific">Kitasatospora gansuensis</name>
    <dbReference type="NCBI Taxonomy" id="258050"/>
    <lineage>
        <taxon>Bacteria</taxon>
        <taxon>Bacillati</taxon>
        <taxon>Actinomycetota</taxon>
        <taxon>Actinomycetes</taxon>
        <taxon>Kitasatosporales</taxon>
        <taxon>Streptomycetaceae</taxon>
        <taxon>Kitasatospora</taxon>
    </lineage>
</organism>
<dbReference type="AlphaFoldDB" id="A0A7W7WKA3"/>
<evidence type="ECO:0000259" key="4">
    <source>
        <dbReference type="PROSITE" id="PS50043"/>
    </source>
</evidence>
<dbReference type="Pfam" id="PF00196">
    <property type="entry name" value="GerE"/>
    <property type="match status" value="2"/>
</dbReference>
<keyword evidence="2 5" id="KW-0238">DNA-binding</keyword>
<dbReference type="SMART" id="SM00421">
    <property type="entry name" value="HTH_LUXR"/>
    <property type="match status" value="2"/>
</dbReference>
<gene>
    <name evidence="5" type="ORF">F4556_005034</name>
</gene>
<dbReference type="GO" id="GO:0006355">
    <property type="term" value="P:regulation of DNA-templated transcription"/>
    <property type="evidence" value="ECO:0007669"/>
    <property type="project" value="InterPro"/>
</dbReference>
<accession>A0A7W7WKA3</accession>
<evidence type="ECO:0000256" key="1">
    <source>
        <dbReference type="ARBA" id="ARBA00023015"/>
    </source>
</evidence>
<dbReference type="PANTHER" id="PTHR43214:SF41">
    <property type="entry name" value="NITRATE_NITRITE RESPONSE REGULATOR PROTEIN NARP"/>
    <property type="match status" value="1"/>
</dbReference>
<sequence>MPRDHPLPQLPFDRDTRLPETLMTTNPRTFAHAATGSPAGPDDPGLRAAAAGVTPGEVKVLRLLAGALTDKEVAGRLAMRETQVSAHALSAARRLGAPDRTTAILRAIHLGMISADALPPARADGRHLTRRQRDVLTLMAAGLTYQQIGNRLGIALATVSGHARSAVWCVGASTRHEGLLLALRSGLVTTADAWPPARQSSPAKGEAA</sequence>
<evidence type="ECO:0000256" key="2">
    <source>
        <dbReference type="ARBA" id="ARBA00023125"/>
    </source>
</evidence>
<dbReference type="InterPro" id="IPR016032">
    <property type="entry name" value="Sig_transdc_resp-reg_C-effctor"/>
</dbReference>
<dbReference type="InterPro" id="IPR036388">
    <property type="entry name" value="WH-like_DNA-bd_sf"/>
</dbReference>
<dbReference type="PANTHER" id="PTHR43214">
    <property type="entry name" value="TWO-COMPONENT RESPONSE REGULATOR"/>
    <property type="match status" value="1"/>
</dbReference>
<keyword evidence="1" id="KW-0805">Transcription regulation</keyword>
<dbReference type="RefSeq" id="WP_184919873.1">
    <property type="nucleotide sequence ID" value="NZ_JACHJR010000001.1"/>
</dbReference>
<protein>
    <submittedName>
        <fullName evidence="5">DNA-binding NarL/FixJ family response regulator</fullName>
    </submittedName>
</protein>
<dbReference type="Gene3D" id="1.10.10.10">
    <property type="entry name" value="Winged helix-like DNA-binding domain superfamily/Winged helix DNA-binding domain"/>
    <property type="match status" value="2"/>
</dbReference>
<dbReference type="PROSITE" id="PS50043">
    <property type="entry name" value="HTH_LUXR_2"/>
    <property type="match status" value="1"/>
</dbReference>
<dbReference type="InterPro" id="IPR039420">
    <property type="entry name" value="WalR-like"/>
</dbReference>
<keyword evidence="6" id="KW-1185">Reference proteome</keyword>
<feature type="domain" description="HTH luxR-type" evidence="4">
    <location>
        <begin position="121"/>
        <end position="186"/>
    </location>
</feature>
<dbReference type="Proteomes" id="UP000573327">
    <property type="component" value="Unassembled WGS sequence"/>
</dbReference>
<dbReference type="CDD" id="cd06170">
    <property type="entry name" value="LuxR_C_like"/>
    <property type="match status" value="1"/>
</dbReference>
<keyword evidence="3" id="KW-0804">Transcription</keyword>
<dbReference type="PRINTS" id="PR00038">
    <property type="entry name" value="HTHLUXR"/>
</dbReference>
<name>A0A7W7WKA3_9ACTN</name>
<evidence type="ECO:0000256" key="3">
    <source>
        <dbReference type="ARBA" id="ARBA00023163"/>
    </source>
</evidence>
<dbReference type="EMBL" id="JACHJR010000001">
    <property type="protein sequence ID" value="MBB4949499.1"/>
    <property type="molecule type" value="Genomic_DNA"/>
</dbReference>
<dbReference type="InterPro" id="IPR000792">
    <property type="entry name" value="Tscrpt_reg_LuxR_C"/>
</dbReference>
<comment type="caution">
    <text evidence="5">The sequence shown here is derived from an EMBL/GenBank/DDBJ whole genome shotgun (WGS) entry which is preliminary data.</text>
</comment>
<dbReference type="SUPFAM" id="SSF46894">
    <property type="entry name" value="C-terminal effector domain of the bipartite response regulators"/>
    <property type="match status" value="2"/>
</dbReference>
<evidence type="ECO:0000313" key="5">
    <source>
        <dbReference type="EMBL" id="MBB4949499.1"/>
    </source>
</evidence>